<name>A0A371E1I8_MUCPR</name>
<feature type="non-terminal residue" evidence="1">
    <location>
        <position position="1"/>
    </location>
</feature>
<dbReference type="OrthoDB" id="1739701at2759"/>
<reference evidence="1" key="1">
    <citation type="submission" date="2018-05" db="EMBL/GenBank/DDBJ databases">
        <title>Draft genome of Mucuna pruriens seed.</title>
        <authorList>
            <person name="Nnadi N.E."/>
            <person name="Vos R."/>
            <person name="Hasami M.H."/>
            <person name="Devisetty U.K."/>
            <person name="Aguiy J.C."/>
        </authorList>
    </citation>
    <scope>NUCLEOTIDE SEQUENCE [LARGE SCALE GENOMIC DNA]</scope>
    <source>
        <strain evidence="1">JCA_2017</strain>
    </source>
</reference>
<keyword evidence="2" id="KW-1185">Reference proteome</keyword>
<protein>
    <submittedName>
        <fullName evidence="1">Uncharacterized protein</fullName>
    </submittedName>
</protein>
<evidence type="ECO:0000313" key="2">
    <source>
        <dbReference type="Proteomes" id="UP000257109"/>
    </source>
</evidence>
<gene>
    <name evidence="1" type="ORF">CR513_62037</name>
</gene>
<accession>A0A371E1I8</accession>
<dbReference type="AlphaFoldDB" id="A0A371E1I8"/>
<dbReference type="Proteomes" id="UP000257109">
    <property type="component" value="Unassembled WGS sequence"/>
</dbReference>
<sequence length="146" mass="16934">MSSMTFTNEDFKTVGAQHIFFTCPPFNSWKSQKRVDTQGYEYLLTTFGDDHASHTISLRYLIINVETSYNILIGRPVLNELGVVVSTLYLAMKFPLIVGNIMTIQEFYVEILKIRKPREKQQGKHGCIYLLNNIELDPRTKEEQRP</sequence>
<evidence type="ECO:0000313" key="1">
    <source>
        <dbReference type="EMBL" id="RDX58637.1"/>
    </source>
</evidence>
<organism evidence="1 2">
    <name type="scientific">Mucuna pruriens</name>
    <name type="common">Velvet bean</name>
    <name type="synonym">Dolichos pruriens</name>
    <dbReference type="NCBI Taxonomy" id="157652"/>
    <lineage>
        <taxon>Eukaryota</taxon>
        <taxon>Viridiplantae</taxon>
        <taxon>Streptophyta</taxon>
        <taxon>Embryophyta</taxon>
        <taxon>Tracheophyta</taxon>
        <taxon>Spermatophyta</taxon>
        <taxon>Magnoliopsida</taxon>
        <taxon>eudicotyledons</taxon>
        <taxon>Gunneridae</taxon>
        <taxon>Pentapetalae</taxon>
        <taxon>rosids</taxon>
        <taxon>fabids</taxon>
        <taxon>Fabales</taxon>
        <taxon>Fabaceae</taxon>
        <taxon>Papilionoideae</taxon>
        <taxon>50 kb inversion clade</taxon>
        <taxon>NPAAA clade</taxon>
        <taxon>indigoferoid/millettioid clade</taxon>
        <taxon>Phaseoleae</taxon>
        <taxon>Mucuna</taxon>
    </lineage>
</organism>
<proteinExistence type="predicted"/>
<comment type="caution">
    <text evidence="1">The sequence shown here is derived from an EMBL/GenBank/DDBJ whole genome shotgun (WGS) entry which is preliminary data.</text>
</comment>
<dbReference type="EMBL" id="QJKJ01017309">
    <property type="protein sequence ID" value="RDX58637.1"/>
    <property type="molecule type" value="Genomic_DNA"/>
</dbReference>